<dbReference type="SUPFAM" id="SSF55785">
    <property type="entry name" value="PYP-like sensor domain (PAS domain)"/>
    <property type="match status" value="1"/>
</dbReference>
<dbReference type="Pfam" id="PF00989">
    <property type="entry name" value="PAS"/>
    <property type="match status" value="1"/>
</dbReference>
<dbReference type="SUPFAM" id="SSF55874">
    <property type="entry name" value="ATPase domain of HSP90 chaperone/DNA topoisomerase II/histidine kinase"/>
    <property type="match status" value="1"/>
</dbReference>
<evidence type="ECO:0000256" key="4">
    <source>
        <dbReference type="ARBA" id="ARBA00022475"/>
    </source>
</evidence>
<keyword evidence="10" id="KW-0067">ATP-binding</keyword>
<proteinExistence type="predicted"/>
<dbReference type="InterPro" id="IPR003660">
    <property type="entry name" value="HAMP_dom"/>
</dbReference>
<keyword evidence="4" id="KW-1003">Cell membrane</keyword>
<evidence type="ECO:0000256" key="14">
    <source>
        <dbReference type="SAM" id="Phobius"/>
    </source>
</evidence>
<evidence type="ECO:0000259" key="16">
    <source>
        <dbReference type="PROSITE" id="PS50112"/>
    </source>
</evidence>
<feature type="domain" description="HAMP" evidence="17">
    <location>
        <begin position="359"/>
        <end position="412"/>
    </location>
</feature>
<evidence type="ECO:0000256" key="6">
    <source>
        <dbReference type="ARBA" id="ARBA00022679"/>
    </source>
</evidence>
<evidence type="ECO:0000256" key="9">
    <source>
        <dbReference type="ARBA" id="ARBA00022777"/>
    </source>
</evidence>
<sequence>MERPRIRGEWYGFEIPQDGELGLEDHIADKASGAPAGARDAGRLLPQWALSNTTAAAALFGAGGVAFLTTWFLMSPLVERVDRAFLMWMVVGNIVIAAGFAILIGVRLWHVLSERRNQLAGSRTHLQLVGIFSALAVVPAIVAFLFAFTILRTSLNDVFSERIDNYQNTARDLANGIVDMRRVEHEQTMREIAFDISRQEEAGLGFTETPISFRRYLFAQAQVRGLSALYLIDGDMRIMVRAEIEPGSYNLPSAENLEKVRSAELPGEVFFFGVNDAAKFDTFVGALGLAYYDGGTLIAYRSIDARTAGRLVATRNVVADWEDAKLGRARLERVFLLGYIVLAVIILFGAIWLALWAATRLVQPITRLVDMAGRVSGGALDARVEVHQEDGELGVLARSMNHMTAQLQTQRDDLIDTNRQFDERRRFTEAVLSGVSAGVIGLAEGGRITIANKSAAELLGEDAGRLTGQNIKTVMPELCDLLEASAVSSFAEVGDQINLTRHGRMQTLNVRIVKDVVDGRKRYVATFDDITQLISAQRNAAWGDVARRIAHEIKNPLTPIQLSAERLRRKYLNEVTSTPEVFDKCTETIIRQVNDIGRMVDEFSSFARMPKPVIGREDLRELVKAAVFPQKVTFPEIEFIIEAPDAPVIAECDGRLLVQAFSNLLKNAGEAVTARLADTDDATPGKIRVEITVDGGVSKIHFIDNGVGLPEAERHRLTEPYMTTRTKGTGLGLAIVKKVAEDHGGALDFSDDGSLGKSGARITMTLPCAGEVTAVASSPAAAE</sequence>
<dbReference type="SUPFAM" id="SSF158472">
    <property type="entry name" value="HAMP domain-like"/>
    <property type="match status" value="1"/>
</dbReference>
<dbReference type="Pfam" id="PF19312">
    <property type="entry name" value="NtrY_N"/>
    <property type="match status" value="1"/>
</dbReference>
<dbReference type="GO" id="GO:0006355">
    <property type="term" value="P:regulation of DNA-templated transcription"/>
    <property type="evidence" value="ECO:0007669"/>
    <property type="project" value="InterPro"/>
</dbReference>
<dbReference type="InterPro" id="IPR000014">
    <property type="entry name" value="PAS"/>
</dbReference>
<dbReference type="Pfam" id="PF00512">
    <property type="entry name" value="HisKA"/>
    <property type="match status" value="1"/>
</dbReference>
<dbReference type="InterPro" id="IPR045671">
    <property type="entry name" value="NtrY-like_N"/>
</dbReference>
<dbReference type="EMBL" id="UOEH01000564">
    <property type="protein sequence ID" value="VAW07164.1"/>
    <property type="molecule type" value="Genomic_DNA"/>
</dbReference>
<dbReference type="InterPro" id="IPR013767">
    <property type="entry name" value="PAS_fold"/>
</dbReference>
<dbReference type="SMART" id="SM00387">
    <property type="entry name" value="HATPase_c"/>
    <property type="match status" value="1"/>
</dbReference>
<keyword evidence="5" id="KW-0597">Phosphoprotein</keyword>
<keyword evidence="7 14" id="KW-0812">Transmembrane</keyword>
<gene>
    <name evidence="18" type="ORF">MNBD_ALPHA05-1326</name>
</gene>
<dbReference type="SMART" id="SM00304">
    <property type="entry name" value="HAMP"/>
    <property type="match status" value="1"/>
</dbReference>
<dbReference type="EC" id="2.7.13.3" evidence="3"/>
<comment type="subcellular location">
    <subcellularLocation>
        <location evidence="2">Cell membrane</location>
        <topology evidence="2">Multi-pass membrane protein</topology>
    </subcellularLocation>
</comment>
<feature type="transmembrane region" description="Helical" evidence="14">
    <location>
        <begin position="334"/>
        <end position="358"/>
    </location>
</feature>
<evidence type="ECO:0000313" key="18">
    <source>
        <dbReference type="EMBL" id="VAW07164.1"/>
    </source>
</evidence>
<evidence type="ECO:0000259" key="15">
    <source>
        <dbReference type="PROSITE" id="PS50109"/>
    </source>
</evidence>
<accession>A0A3B0TEB4</accession>
<dbReference type="CDD" id="cd00082">
    <property type="entry name" value="HisKA"/>
    <property type="match status" value="1"/>
</dbReference>
<feature type="domain" description="Histidine kinase" evidence="15">
    <location>
        <begin position="548"/>
        <end position="770"/>
    </location>
</feature>
<comment type="catalytic activity">
    <reaction evidence="1">
        <text>ATP + protein L-histidine = ADP + protein N-phospho-L-histidine.</text>
        <dbReference type="EC" id="2.7.13.3"/>
    </reaction>
</comment>
<reference evidence="18" key="1">
    <citation type="submission" date="2018-06" db="EMBL/GenBank/DDBJ databases">
        <authorList>
            <person name="Zhirakovskaya E."/>
        </authorList>
    </citation>
    <scope>NUCLEOTIDE SEQUENCE</scope>
</reference>
<dbReference type="PROSITE" id="PS50112">
    <property type="entry name" value="PAS"/>
    <property type="match status" value="1"/>
</dbReference>
<dbReference type="GO" id="GO:0005886">
    <property type="term" value="C:plasma membrane"/>
    <property type="evidence" value="ECO:0007669"/>
    <property type="project" value="UniProtKB-SubCell"/>
</dbReference>
<protein>
    <recommendedName>
        <fullName evidence="3">histidine kinase</fullName>
        <ecNumber evidence="3">2.7.13.3</ecNumber>
    </recommendedName>
</protein>
<dbReference type="PROSITE" id="PS50109">
    <property type="entry name" value="HIS_KIN"/>
    <property type="match status" value="1"/>
</dbReference>
<feature type="transmembrane region" description="Helical" evidence="14">
    <location>
        <begin position="54"/>
        <end position="73"/>
    </location>
</feature>
<dbReference type="PANTHER" id="PTHR43065">
    <property type="entry name" value="SENSOR HISTIDINE KINASE"/>
    <property type="match status" value="1"/>
</dbReference>
<dbReference type="AlphaFoldDB" id="A0A3B0TEB4"/>
<keyword evidence="13 14" id="KW-0472">Membrane</keyword>
<evidence type="ECO:0000256" key="13">
    <source>
        <dbReference type="ARBA" id="ARBA00023136"/>
    </source>
</evidence>
<dbReference type="SMART" id="SM00388">
    <property type="entry name" value="HisKA"/>
    <property type="match status" value="1"/>
</dbReference>
<keyword evidence="9" id="KW-0418">Kinase</keyword>
<dbReference type="GO" id="GO:0000155">
    <property type="term" value="F:phosphorelay sensor kinase activity"/>
    <property type="evidence" value="ECO:0007669"/>
    <property type="project" value="InterPro"/>
</dbReference>
<dbReference type="InterPro" id="IPR035965">
    <property type="entry name" value="PAS-like_dom_sf"/>
</dbReference>
<dbReference type="InterPro" id="IPR003594">
    <property type="entry name" value="HATPase_dom"/>
</dbReference>
<dbReference type="PIRSF" id="PIRSF037532">
    <property type="entry name" value="STHK_NtrY"/>
    <property type="match status" value="1"/>
</dbReference>
<dbReference type="PROSITE" id="PS50885">
    <property type="entry name" value="HAMP"/>
    <property type="match status" value="1"/>
</dbReference>
<evidence type="ECO:0000256" key="3">
    <source>
        <dbReference type="ARBA" id="ARBA00012438"/>
    </source>
</evidence>
<evidence type="ECO:0000256" key="1">
    <source>
        <dbReference type="ARBA" id="ARBA00000085"/>
    </source>
</evidence>
<dbReference type="InterPro" id="IPR036097">
    <property type="entry name" value="HisK_dim/P_sf"/>
</dbReference>
<dbReference type="PRINTS" id="PR00344">
    <property type="entry name" value="BCTRLSENSOR"/>
</dbReference>
<keyword evidence="8" id="KW-0547">Nucleotide-binding</keyword>
<evidence type="ECO:0000256" key="2">
    <source>
        <dbReference type="ARBA" id="ARBA00004651"/>
    </source>
</evidence>
<dbReference type="Gene3D" id="3.30.565.10">
    <property type="entry name" value="Histidine kinase-like ATPase, C-terminal domain"/>
    <property type="match status" value="1"/>
</dbReference>
<feature type="domain" description="PAS" evidence="16">
    <location>
        <begin position="424"/>
        <end position="477"/>
    </location>
</feature>
<evidence type="ECO:0000256" key="10">
    <source>
        <dbReference type="ARBA" id="ARBA00022840"/>
    </source>
</evidence>
<evidence type="ECO:0000256" key="12">
    <source>
        <dbReference type="ARBA" id="ARBA00023012"/>
    </source>
</evidence>
<name>A0A3B0TEB4_9ZZZZ</name>
<dbReference type="InterPro" id="IPR003661">
    <property type="entry name" value="HisK_dim/P_dom"/>
</dbReference>
<dbReference type="NCBIfam" id="TIGR00229">
    <property type="entry name" value="sensory_box"/>
    <property type="match status" value="1"/>
</dbReference>
<keyword evidence="6 18" id="KW-0808">Transferase</keyword>
<dbReference type="InterPro" id="IPR017232">
    <property type="entry name" value="NtrY"/>
</dbReference>
<evidence type="ECO:0000256" key="7">
    <source>
        <dbReference type="ARBA" id="ARBA00022692"/>
    </source>
</evidence>
<evidence type="ECO:0000256" key="5">
    <source>
        <dbReference type="ARBA" id="ARBA00022553"/>
    </source>
</evidence>
<dbReference type="GO" id="GO:0005524">
    <property type="term" value="F:ATP binding"/>
    <property type="evidence" value="ECO:0007669"/>
    <property type="project" value="UniProtKB-KW"/>
</dbReference>
<dbReference type="InterPro" id="IPR004358">
    <property type="entry name" value="Sig_transdc_His_kin-like_C"/>
</dbReference>
<dbReference type="Pfam" id="PF00672">
    <property type="entry name" value="HAMP"/>
    <property type="match status" value="1"/>
</dbReference>
<dbReference type="CDD" id="cd06225">
    <property type="entry name" value="HAMP"/>
    <property type="match status" value="1"/>
</dbReference>
<dbReference type="Pfam" id="PF02518">
    <property type="entry name" value="HATPase_c"/>
    <property type="match status" value="1"/>
</dbReference>
<feature type="transmembrane region" description="Helical" evidence="14">
    <location>
        <begin position="85"/>
        <end position="109"/>
    </location>
</feature>
<dbReference type="SUPFAM" id="SSF47384">
    <property type="entry name" value="Homodimeric domain of signal transducing histidine kinase"/>
    <property type="match status" value="1"/>
</dbReference>
<dbReference type="InterPro" id="IPR036890">
    <property type="entry name" value="HATPase_C_sf"/>
</dbReference>
<evidence type="ECO:0000256" key="11">
    <source>
        <dbReference type="ARBA" id="ARBA00022989"/>
    </source>
</evidence>
<evidence type="ECO:0000256" key="8">
    <source>
        <dbReference type="ARBA" id="ARBA00022741"/>
    </source>
</evidence>
<dbReference type="InterPro" id="IPR005467">
    <property type="entry name" value="His_kinase_dom"/>
</dbReference>
<keyword evidence="11 14" id="KW-1133">Transmembrane helix</keyword>
<evidence type="ECO:0000259" key="17">
    <source>
        <dbReference type="PROSITE" id="PS50885"/>
    </source>
</evidence>
<dbReference type="Gene3D" id="3.30.450.20">
    <property type="entry name" value="PAS domain"/>
    <property type="match status" value="1"/>
</dbReference>
<dbReference type="Gene3D" id="6.10.340.10">
    <property type="match status" value="1"/>
</dbReference>
<organism evidence="18">
    <name type="scientific">hydrothermal vent metagenome</name>
    <dbReference type="NCBI Taxonomy" id="652676"/>
    <lineage>
        <taxon>unclassified sequences</taxon>
        <taxon>metagenomes</taxon>
        <taxon>ecological metagenomes</taxon>
    </lineage>
</organism>
<feature type="transmembrane region" description="Helical" evidence="14">
    <location>
        <begin position="129"/>
        <end position="151"/>
    </location>
</feature>
<dbReference type="Gene3D" id="1.10.287.130">
    <property type="match status" value="1"/>
</dbReference>
<keyword evidence="12" id="KW-0902">Two-component regulatory system</keyword>
<dbReference type="PANTHER" id="PTHR43065:SF10">
    <property type="entry name" value="PEROXIDE STRESS-ACTIVATED HISTIDINE KINASE MAK3"/>
    <property type="match status" value="1"/>
</dbReference>